<feature type="compositionally biased region" description="Basic and acidic residues" evidence="1">
    <location>
        <begin position="17"/>
        <end position="30"/>
    </location>
</feature>
<evidence type="ECO:0000256" key="1">
    <source>
        <dbReference type="SAM" id="MobiDB-lite"/>
    </source>
</evidence>
<organism evidence="2">
    <name type="scientific">uncultured Solirubrobacteraceae bacterium</name>
    <dbReference type="NCBI Taxonomy" id="1162706"/>
    <lineage>
        <taxon>Bacteria</taxon>
        <taxon>Bacillati</taxon>
        <taxon>Actinomycetota</taxon>
        <taxon>Thermoleophilia</taxon>
        <taxon>Solirubrobacterales</taxon>
        <taxon>Solirubrobacteraceae</taxon>
        <taxon>environmental samples</taxon>
    </lineage>
</organism>
<evidence type="ECO:0000313" key="2">
    <source>
        <dbReference type="EMBL" id="CAA9493033.1"/>
    </source>
</evidence>
<feature type="region of interest" description="Disordered" evidence="1">
    <location>
        <begin position="1"/>
        <end position="193"/>
    </location>
</feature>
<feature type="non-terminal residue" evidence="2">
    <location>
        <position position="1"/>
    </location>
</feature>
<feature type="compositionally biased region" description="Basic and acidic residues" evidence="1">
    <location>
        <begin position="65"/>
        <end position="74"/>
    </location>
</feature>
<sequence>GATAEARGAQDAAARGGARDHQARGHRCADARAAGGAGRREQADRLRPLRHPRRAAGGAVPVLRRATDRADARRDGHRRGLAGRGDPHRRGRVPGLPGRSGVRGDVGGPARLRGHEGLPPGVAHGVRRGLPRGVRPLRRARRRRRSRRPQRPGRCGRGARARHARRDRRQACGHRRAHRDHARGARAPRPPRV</sequence>
<feature type="compositionally biased region" description="Basic residues" evidence="1">
    <location>
        <begin position="157"/>
        <end position="193"/>
    </location>
</feature>
<dbReference type="EMBL" id="CADCVS010000207">
    <property type="protein sequence ID" value="CAA9493033.1"/>
    <property type="molecule type" value="Genomic_DNA"/>
</dbReference>
<feature type="compositionally biased region" description="Low complexity" evidence="1">
    <location>
        <begin position="1"/>
        <end position="16"/>
    </location>
</feature>
<feature type="non-terminal residue" evidence="2">
    <location>
        <position position="193"/>
    </location>
</feature>
<accession>A0A6J4S953</accession>
<feature type="compositionally biased region" description="Basic residues" evidence="1">
    <location>
        <begin position="125"/>
        <end position="151"/>
    </location>
</feature>
<proteinExistence type="predicted"/>
<gene>
    <name evidence="2" type="ORF">AVDCRST_MAG30-1484</name>
</gene>
<name>A0A6J4S953_9ACTN</name>
<protein>
    <submittedName>
        <fullName evidence="2">Uncharacterized protein</fullName>
    </submittedName>
</protein>
<reference evidence="2" key="1">
    <citation type="submission" date="2020-02" db="EMBL/GenBank/DDBJ databases">
        <authorList>
            <person name="Meier V. D."/>
        </authorList>
    </citation>
    <scope>NUCLEOTIDE SEQUENCE</scope>
    <source>
        <strain evidence="2">AVDCRST_MAG30</strain>
    </source>
</reference>
<feature type="compositionally biased region" description="Basic residues" evidence="1">
    <location>
        <begin position="75"/>
        <end position="92"/>
    </location>
</feature>
<feature type="compositionally biased region" description="Basic and acidic residues" evidence="1">
    <location>
        <begin position="38"/>
        <end position="47"/>
    </location>
</feature>
<dbReference type="AlphaFoldDB" id="A0A6J4S953"/>